<comment type="caution">
    <text evidence="1">The sequence shown here is derived from an EMBL/GenBank/DDBJ whole genome shotgun (WGS) entry which is preliminary data.</text>
</comment>
<dbReference type="Proteomes" id="UP001501116">
    <property type="component" value="Unassembled WGS sequence"/>
</dbReference>
<gene>
    <name evidence="1" type="ORF">GCM10009754_35860</name>
</gene>
<evidence type="ECO:0008006" key="3">
    <source>
        <dbReference type="Google" id="ProtNLM"/>
    </source>
</evidence>
<proteinExistence type="predicted"/>
<dbReference type="RefSeq" id="WP_344419453.1">
    <property type="nucleotide sequence ID" value="NZ_BAAANN010000013.1"/>
</dbReference>
<reference evidence="1 2" key="1">
    <citation type="journal article" date="2019" name="Int. J. Syst. Evol. Microbiol.">
        <title>The Global Catalogue of Microorganisms (GCM) 10K type strain sequencing project: providing services to taxonomists for standard genome sequencing and annotation.</title>
        <authorList>
            <consortium name="The Broad Institute Genomics Platform"/>
            <consortium name="The Broad Institute Genome Sequencing Center for Infectious Disease"/>
            <person name="Wu L."/>
            <person name="Ma J."/>
        </authorList>
    </citation>
    <scope>NUCLEOTIDE SEQUENCE [LARGE SCALE GENOMIC DNA]</scope>
    <source>
        <strain evidence="1 2">JCM 14545</strain>
    </source>
</reference>
<accession>A0ABN2R159</accession>
<evidence type="ECO:0000313" key="1">
    <source>
        <dbReference type="EMBL" id="GAA1961678.1"/>
    </source>
</evidence>
<evidence type="ECO:0000313" key="2">
    <source>
        <dbReference type="Proteomes" id="UP001501116"/>
    </source>
</evidence>
<name>A0ABN2R159_9PSEU</name>
<organism evidence="1 2">
    <name type="scientific">Amycolatopsis minnesotensis</name>
    <dbReference type="NCBI Taxonomy" id="337894"/>
    <lineage>
        <taxon>Bacteria</taxon>
        <taxon>Bacillati</taxon>
        <taxon>Actinomycetota</taxon>
        <taxon>Actinomycetes</taxon>
        <taxon>Pseudonocardiales</taxon>
        <taxon>Pseudonocardiaceae</taxon>
        <taxon>Amycolatopsis</taxon>
    </lineage>
</organism>
<protein>
    <recommendedName>
        <fullName evidence="3">YjbR protein</fullName>
    </recommendedName>
</protein>
<dbReference type="EMBL" id="BAAANN010000013">
    <property type="protein sequence ID" value="GAA1961678.1"/>
    <property type="molecule type" value="Genomic_DNA"/>
</dbReference>
<sequence>MNDKPQSIGEKQLADADTDVIWQQLGRPLLMELGARDLVYMDDGVMFRFGPNSPVKLRKIIVKLNGSDLYEVEVGYLQLPSYEWNVIEQVSDVYADSLPEVVRRLSAKAVDA</sequence>
<keyword evidence="2" id="KW-1185">Reference proteome</keyword>